<evidence type="ECO:0000313" key="7">
    <source>
        <dbReference type="Proteomes" id="UP000245657"/>
    </source>
</evidence>
<dbReference type="Gene3D" id="3.40.50.1010">
    <property type="entry name" value="5'-nuclease"/>
    <property type="match status" value="1"/>
</dbReference>
<dbReference type="InterPro" id="IPR029060">
    <property type="entry name" value="PIN-like_dom_sf"/>
</dbReference>
<evidence type="ECO:0000256" key="4">
    <source>
        <dbReference type="SAM" id="MobiDB-lite"/>
    </source>
</evidence>
<accession>A0A2V2N588</accession>
<dbReference type="InterPro" id="IPR033411">
    <property type="entry name" value="Ribonuclease_PIN"/>
</dbReference>
<protein>
    <submittedName>
        <fullName evidence="6">Nucleotide-binding protein</fullName>
    </submittedName>
</protein>
<dbReference type="GO" id="GO:0016787">
    <property type="term" value="F:hydrolase activity"/>
    <property type="evidence" value="ECO:0007669"/>
    <property type="project" value="UniProtKB-KW"/>
</dbReference>
<evidence type="ECO:0000256" key="1">
    <source>
        <dbReference type="ARBA" id="ARBA00022722"/>
    </source>
</evidence>
<name>A0A2V2N588_9EURY</name>
<keyword evidence="2" id="KW-0479">Metal-binding</keyword>
<sequence length="178" mass="19206">MLSTDNIETTSDSSGSSEPESGRTVLVLDTSAFFLSIPLEGILLTVPRVESELKDLRGKARFSVLLDEGMEIRPPLQKSLKAAREAAGKCGDIRVLSETDTDLIALALEVKGTLVSDDFAVQNTALLLGIPVRSIIQREAGPRVWQLRCTGCGKYFDQVPTKAGDCPICGSALKRKNK</sequence>
<evidence type="ECO:0000259" key="5">
    <source>
        <dbReference type="Pfam" id="PF17146"/>
    </source>
</evidence>
<dbReference type="Proteomes" id="UP000245657">
    <property type="component" value="Unassembled WGS sequence"/>
</dbReference>
<keyword evidence="7" id="KW-1185">Reference proteome</keyword>
<feature type="compositionally biased region" description="Low complexity" evidence="4">
    <location>
        <begin position="8"/>
        <end position="19"/>
    </location>
</feature>
<dbReference type="GO" id="GO:0046872">
    <property type="term" value="F:metal ion binding"/>
    <property type="evidence" value="ECO:0007669"/>
    <property type="project" value="UniProtKB-KW"/>
</dbReference>
<keyword evidence="1" id="KW-0540">Nuclease</keyword>
<evidence type="ECO:0000256" key="2">
    <source>
        <dbReference type="ARBA" id="ARBA00022723"/>
    </source>
</evidence>
<dbReference type="CDD" id="cd09876">
    <property type="entry name" value="PIN_Nob1-like"/>
    <property type="match status" value="1"/>
</dbReference>
<dbReference type="GO" id="GO:0004521">
    <property type="term" value="F:RNA endonuclease activity"/>
    <property type="evidence" value="ECO:0007669"/>
    <property type="project" value="TreeGrafter"/>
</dbReference>
<dbReference type="AlphaFoldDB" id="A0A2V2N588"/>
<dbReference type="RefSeq" id="WP_109967040.1">
    <property type="nucleotide sequence ID" value="NZ_CP176093.1"/>
</dbReference>
<evidence type="ECO:0000313" key="6">
    <source>
        <dbReference type="EMBL" id="PWR73760.1"/>
    </source>
</evidence>
<dbReference type="GO" id="GO:0030688">
    <property type="term" value="C:preribosome, small subunit precursor"/>
    <property type="evidence" value="ECO:0007669"/>
    <property type="project" value="TreeGrafter"/>
</dbReference>
<dbReference type="GeneID" id="97549084"/>
<dbReference type="PANTHER" id="PTHR12814">
    <property type="entry name" value="RNA-BINDING PROTEIN NOB1"/>
    <property type="match status" value="1"/>
</dbReference>
<dbReference type="SUPFAM" id="SSF88723">
    <property type="entry name" value="PIN domain-like"/>
    <property type="match status" value="1"/>
</dbReference>
<reference evidence="6 7" key="1">
    <citation type="submission" date="2018-05" db="EMBL/GenBank/DDBJ databases">
        <title>Draft genome of Methanospirillum lacunae Ki8-1.</title>
        <authorList>
            <person name="Dueholm M.S."/>
            <person name="Nielsen P.H."/>
            <person name="Bakmann L.F."/>
            <person name="Otzen D.E."/>
        </authorList>
    </citation>
    <scope>NUCLEOTIDE SEQUENCE [LARGE SCALE GENOMIC DNA]</scope>
    <source>
        <strain evidence="6 7">Ki8-1</strain>
    </source>
</reference>
<evidence type="ECO:0000256" key="3">
    <source>
        <dbReference type="ARBA" id="ARBA00022801"/>
    </source>
</evidence>
<dbReference type="EMBL" id="QGMY01000002">
    <property type="protein sequence ID" value="PWR73760.1"/>
    <property type="molecule type" value="Genomic_DNA"/>
</dbReference>
<feature type="domain" description="Ribonuclease PIN" evidence="5">
    <location>
        <begin position="26"/>
        <end position="110"/>
    </location>
</feature>
<keyword evidence="3" id="KW-0378">Hydrolase</keyword>
<feature type="region of interest" description="Disordered" evidence="4">
    <location>
        <begin position="1"/>
        <end position="22"/>
    </location>
</feature>
<organism evidence="6 7">
    <name type="scientific">Methanospirillum lacunae</name>
    <dbReference type="NCBI Taxonomy" id="668570"/>
    <lineage>
        <taxon>Archaea</taxon>
        <taxon>Methanobacteriati</taxon>
        <taxon>Methanobacteriota</taxon>
        <taxon>Stenosarchaea group</taxon>
        <taxon>Methanomicrobia</taxon>
        <taxon>Methanomicrobiales</taxon>
        <taxon>Methanospirillaceae</taxon>
        <taxon>Methanospirillum</taxon>
    </lineage>
</organism>
<gene>
    <name evidence="6" type="ORF">DK846_00900</name>
</gene>
<dbReference type="OrthoDB" id="27944at2157"/>
<dbReference type="GO" id="GO:0030490">
    <property type="term" value="P:maturation of SSU-rRNA"/>
    <property type="evidence" value="ECO:0007669"/>
    <property type="project" value="TreeGrafter"/>
</dbReference>
<dbReference type="PANTHER" id="PTHR12814:SF2">
    <property type="entry name" value="RNA-BINDING PROTEIN NOB1"/>
    <property type="match status" value="1"/>
</dbReference>
<dbReference type="Gene3D" id="2.20.28.10">
    <property type="match status" value="1"/>
</dbReference>
<dbReference type="Pfam" id="PF17146">
    <property type="entry name" value="PIN_6"/>
    <property type="match status" value="1"/>
</dbReference>
<proteinExistence type="predicted"/>
<comment type="caution">
    <text evidence="6">The sequence shown here is derived from an EMBL/GenBank/DDBJ whole genome shotgun (WGS) entry which is preliminary data.</text>
</comment>
<dbReference type="InterPro" id="IPR039907">
    <property type="entry name" value="NOB1"/>
</dbReference>